<dbReference type="CDD" id="cd01647">
    <property type="entry name" value="RT_LTR"/>
    <property type="match status" value="1"/>
</dbReference>
<feature type="domain" description="CCHC-type" evidence="4">
    <location>
        <begin position="634"/>
        <end position="649"/>
    </location>
</feature>
<feature type="compositionally biased region" description="Basic and acidic residues" evidence="2">
    <location>
        <begin position="583"/>
        <end position="595"/>
    </location>
</feature>
<dbReference type="EMBL" id="BKCJ010000433">
    <property type="protein sequence ID" value="GEU33160.1"/>
    <property type="molecule type" value="Genomic_DNA"/>
</dbReference>
<protein>
    <submittedName>
        <fullName evidence="5">Retrovirus-related Pol polyprotein from transposon TNT 1-94</fullName>
    </submittedName>
</protein>
<dbReference type="Pfam" id="PF07727">
    <property type="entry name" value="RVT_2"/>
    <property type="match status" value="2"/>
</dbReference>
<evidence type="ECO:0000313" key="5">
    <source>
        <dbReference type="EMBL" id="GEU33160.1"/>
    </source>
</evidence>
<dbReference type="InterPro" id="IPR001878">
    <property type="entry name" value="Znf_CCHC"/>
</dbReference>
<keyword evidence="1" id="KW-0862">Zinc</keyword>
<feature type="compositionally biased region" description="Polar residues" evidence="2">
    <location>
        <begin position="1756"/>
        <end position="1769"/>
    </location>
</feature>
<dbReference type="PANTHER" id="PTHR24559:SF427">
    <property type="entry name" value="RNA-DIRECTED DNA POLYMERASE"/>
    <property type="match status" value="1"/>
</dbReference>
<proteinExistence type="predicted"/>
<sequence length="2112" mass="240410">MRLLSRIKKRLAAQGFRQEERIDYDETFTHAARLKSIRILLAYASYMGFMVYQMDLKSAFLNGKISEEVYVQQPPGFERSEFPNHVCKLDKALYGLKQAPRAWYETLLEFFIQYRKFNALNTMESRRFVLLQNQLGKAIRTTKGKYVKRNVKKQIGEVNDLLRWNAKHQMQVIKYLEQMVHSQARVHRDIMVINAKHLQTEVEKNAADILELMELTREIIKLIDFAPTSSKAAAKGEKDATEEGPPTLKEAKAQMEEIKWWQHKQETWYFPPSKLTAFDLHSGKKKACMKRKRRAEVIHKVFVKEDIVVNGMHRNLVPPIGVVSSPGLVIDEIKAVMSSLTITYTSVYSHSEPWRFQWVFYEEPEAPEEAPPSLDYMPCPEHPPSPDYVPGPEYLKYLVPFDDDVPIEDQPLPADALPTALSLGYVVDFDLEEDPEDDLKEDPVDYPIDGGDNEEEESSKDDADDEDEEDASKGDDDDEDDLREADMPLQNKACFIAPTDASIRAFESRAMTAIGDVNERVTNLSITHRQEAQELYRQRIRDEDRLTSYIQHDHDMFRELVRTVEAGPQDGPADAGSYNGNGDDCHDSKTGERRQAPTTRECTYSDFLKCQQLNFKGTKGVVEIPGENQMVLTCFKCRAQSHYKRDCPKLKNKNQENQAENGNVVARTYVVGTAGTNPNSNVIIDYGYDVELDDGKIIRVNTLIWGCTLNFMNHPFNIDLMPVEFGSFDVIVGMDWLSKYHVIIICDEKIDRISFGNEILIVYGIPPTQQVEFQIDLIPGVAPVAWTLYRLALSEMKELSDQLVECILEDRPHEEDIIKTAFRTEYGHYEFQVMPFGLTNAPTIFMDLLNHVCKPYLDKFVIFFIDDILIYSKSKQEHEEHLKLILELLKKEGLYAKFSKYETWIPKVQFLGHVIDIQDHKSLQHILDQKELNMRQRRWLELLGDYDCEIHYHSRKAKVVADALSGKERIKPLRLSLVPPMAVTTASLILRVGKEIDIRPSEGMTNSYLYMTCCSTRGTDDLMYVWIRVLLFDANVDFVPDRAVIDVAQRKRINYCSLTKWEQQVVSEPQDEEEISKDEEVTQVKVLITLADDELTVGKIHARNSECVDINIRKDHLGKFDAKADDGYLLGYSSVSTAFIVYNTRRQQIEETYHVTFDESMEATRFTNTLVDEIGINDSSIYPPDEFLHEENHVPEVIAPNEHDIPLIEDIEDRPDLINTEGTHELNVHDDQMINQPTDVPSGNNIEVLRLNTEPLILDLIAASASECLFVDFLCKIEPKRVSKALKHPGWIDAMNKKDKHGTTTKNKARLVAQGYSQKEGINYDETFAPVARMDAIRIFLAFEIYMNIKVYQMDVKSAFLNGKIKEEVYVKQPPGFKSSEFPEYVYKLDKALYGLKQAPKVWYETFFTFFIQNKFVRGRIDNTLFIYKSKRDVLLVQVYVDDIIFGSTSYKLCKRFEKLMTKKSEISMMGEIIYFLGLQIKQDDKGISICQEQYTRNLLKKYDISNSSLVKTTMVLPNNLGPDLAGKPVSIKSKGITSNSCEKNPHVPKRCLLNTWWKIGLLSAKKQQSVAMSSAKAECVAAAGCCAMVYQNFLMEFWSTAIAFDPFPSTDEPEKRPLKEFLIKFSVLGGNYSSTEQVNSIPHLLAYSFITGTEVDIGEIIYSDLVTKILNKSRLKYVSYPRFISCALQVLLDPDYTQDKKFGFLPPILSNSNFTKDPSKVTEIELTAHMITINNQRDLVSPPPLAANPKKLKSWTVTSTSPKSQSPDASGALSKKIKRPKSKKPPIETKVTPPKPTEGSDQSHSVSSGTIPDPQDLERDIQLASTRLPSTLDEGTHKSKPLPEGNATQPKDSRGNTQPLDRDITFTNPDEGMAKTTSHAEGSHGDKDSREINHPLIWNHKTSLMLISQGLDEAQESEEDILGASKEMDDNPQDQTDQLVKASMSSLEKSSTTITDLYKGLEIITQLLKDIKSLVKSNPATNKKIKEASKTLAKISTQTTKILSTVRSFDFSALQALPKNAPFVNNMVIEEPEYGIFFTDEFGDQAFQRWSDINKVGMEALVSYLVAASMVKSPKNARFSMKLRKLIAEHPNQKKLKSKKVKLEALGYNMD</sequence>
<keyword evidence="1" id="KW-0863">Zinc-finger</keyword>
<dbReference type="Gene3D" id="4.10.60.10">
    <property type="entry name" value="Zinc finger, CCHC-type"/>
    <property type="match status" value="1"/>
</dbReference>
<organism evidence="5">
    <name type="scientific">Tanacetum cinerariifolium</name>
    <name type="common">Dalmatian daisy</name>
    <name type="synonym">Chrysanthemum cinerariifolium</name>
    <dbReference type="NCBI Taxonomy" id="118510"/>
    <lineage>
        <taxon>Eukaryota</taxon>
        <taxon>Viridiplantae</taxon>
        <taxon>Streptophyta</taxon>
        <taxon>Embryophyta</taxon>
        <taxon>Tracheophyta</taxon>
        <taxon>Spermatophyta</taxon>
        <taxon>Magnoliopsida</taxon>
        <taxon>eudicotyledons</taxon>
        <taxon>Gunneridae</taxon>
        <taxon>Pentapetalae</taxon>
        <taxon>asterids</taxon>
        <taxon>campanulids</taxon>
        <taxon>Asterales</taxon>
        <taxon>Asteraceae</taxon>
        <taxon>Asteroideae</taxon>
        <taxon>Anthemideae</taxon>
        <taxon>Anthemidinae</taxon>
        <taxon>Tanacetum</taxon>
    </lineage>
</organism>
<keyword evidence="1" id="KW-0479">Metal-binding</keyword>
<dbReference type="InterPro" id="IPR013103">
    <property type="entry name" value="RVT_2"/>
</dbReference>
<keyword evidence="3" id="KW-1133">Transmembrane helix</keyword>
<feature type="compositionally biased region" description="Basic residues" evidence="2">
    <location>
        <begin position="1776"/>
        <end position="1785"/>
    </location>
</feature>
<evidence type="ECO:0000256" key="3">
    <source>
        <dbReference type="SAM" id="Phobius"/>
    </source>
</evidence>
<evidence type="ECO:0000259" key="4">
    <source>
        <dbReference type="PROSITE" id="PS50158"/>
    </source>
</evidence>
<accession>A0A6L2J8Z8</accession>
<name>A0A6L2J8Z8_TANCI</name>
<dbReference type="InterPro" id="IPR057670">
    <property type="entry name" value="SH3_retrovirus"/>
</dbReference>
<dbReference type="GO" id="GO:0008270">
    <property type="term" value="F:zinc ion binding"/>
    <property type="evidence" value="ECO:0007669"/>
    <property type="project" value="UniProtKB-KW"/>
</dbReference>
<dbReference type="InterPro" id="IPR043128">
    <property type="entry name" value="Rev_trsase/Diguanyl_cyclase"/>
</dbReference>
<dbReference type="Pfam" id="PF25597">
    <property type="entry name" value="SH3_retrovirus"/>
    <property type="match status" value="1"/>
</dbReference>
<dbReference type="Gene3D" id="3.10.10.10">
    <property type="entry name" value="HIV Type 1 Reverse Transcriptase, subunit A, domain 1"/>
    <property type="match status" value="1"/>
</dbReference>
<evidence type="ECO:0000256" key="2">
    <source>
        <dbReference type="SAM" id="MobiDB-lite"/>
    </source>
</evidence>
<feature type="compositionally biased region" description="Polar residues" evidence="2">
    <location>
        <begin position="1800"/>
        <end position="1811"/>
    </location>
</feature>
<feature type="region of interest" description="Disordered" evidence="2">
    <location>
        <begin position="1739"/>
        <end position="1892"/>
    </location>
</feature>
<dbReference type="GO" id="GO:0003676">
    <property type="term" value="F:nucleic acid binding"/>
    <property type="evidence" value="ECO:0007669"/>
    <property type="project" value="InterPro"/>
</dbReference>
<dbReference type="Pfam" id="PF00078">
    <property type="entry name" value="RVT_1"/>
    <property type="match status" value="1"/>
</dbReference>
<gene>
    <name evidence="5" type="ORF">Tci_005138</name>
</gene>
<dbReference type="InterPro" id="IPR043502">
    <property type="entry name" value="DNA/RNA_pol_sf"/>
</dbReference>
<feature type="region of interest" description="Disordered" evidence="2">
    <location>
        <begin position="434"/>
        <end position="482"/>
    </location>
</feature>
<keyword evidence="3" id="KW-0472">Membrane</keyword>
<feature type="transmembrane region" description="Helical" evidence="3">
    <location>
        <begin position="37"/>
        <end position="54"/>
    </location>
</feature>
<dbReference type="InterPro" id="IPR000477">
    <property type="entry name" value="RT_dom"/>
</dbReference>
<dbReference type="Pfam" id="PF08284">
    <property type="entry name" value="RVP_2"/>
    <property type="match status" value="1"/>
</dbReference>
<keyword evidence="3" id="KW-0812">Transmembrane</keyword>
<dbReference type="PANTHER" id="PTHR24559">
    <property type="entry name" value="TRANSPOSON TY3-I GAG-POL POLYPROTEIN"/>
    <property type="match status" value="1"/>
</dbReference>
<feature type="compositionally biased region" description="Acidic residues" evidence="2">
    <location>
        <begin position="451"/>
        <end position="482"/>
    </location>
</feature>
<feature type="compositionally biased region" description="Polar residues" evidence="2">
    <location>
        <begin position="1847"/>
        <end position="1860"/>
    </location>
</feature>
<reference evidence="5" key="1">
    <citation type="journal article" date="2019" name="Sci. Rep.">
        <title>Draft genome of Tanacetum cinerariifolium, the natural source of mosquito coil.</title>
        <authorList>
            <person name="Yamashiro T."/>
            <person name="Shiraishi A."/>
            <person name="Satake H."/>
            <person name="Nakayama K."/>
        </authorList>
    </citation>
    <scope>NUCLEOTIDE SEQUENCE</scope>
</reference>
<dbReference type="Gene3D" id="3.30.70.270">
    <property type="match status" value="1"/>
</dbReference>
<dbReference type="SUPFAM" id="SSF56672">
    <property type="entry name" value="DNA/RNA polymerases"/>
    <property type="match status" value="2"/>
</dbReference>
<comment type="caution">
    <text evidence="5">The sequence shown here is derived from an EMBL/GenBank/DDBJ whole genome shotgun (WGS) entry which is preliminary data.</text>
</comment>
<feature type="region of interest" description="Disordered" evidence="2">
    <location>
        <begin position="566"/>
        <end position="598"/>
    </location>
</feature>
<feature type="compositionally biased region" description="Basic and acidic residues" evidence="2">
    <location>
        <begin position="1882"/>
        <end position="1892"/>
    </location>
</feature>
<dbReference type="PROSITE" id="PS50158">
    <property type="entry name" value="ZF_CCHC"/>
    <property type="match status" value="1"/>
</dbReference>
<dbReference type="InterPro" id="IPR053134">
    <property type="entry name" value="RNA-dir_DNA_polymerase"/>
</dbReference>
<evidence type="ECO:0000256" key="1">
    <source>
        <dbReference type="PROSITE-ProRule" id="PRU00047"/>
    </source>
</evidence>